<protein>
    <recommendedName>
        <fullName evidence="8">Secreted protein</fullName>
    </recommendedName>
</protein>
<evidence type="ECO:0000313" key="3">
    <source>
        <dbReference type="EMBL" id="KAE9034679.1"/>
    </source>
</evidence>
<dbReference type="EMBL" id="QXFT01000545">
    <property type="protein sequence ID" value="KAE9341121.1"/>
    <property type="molecule type" value="Genomic_DNA"/>
</dbReference>
<evidence type="ECO:0000313" key="5">
    <source>
        <dbReference type="Proteomes" id="UP000429607"/>
    </source>
</evidence>
<evidence type="ECO:0000313" key="2">
    <source>
        <dbReference type="EMBL" id="KAE8987438.1"/>
    </source>
</evidence>
<evidence type="ECO:0000256" key="1">
    <source>
        <dbReference type="SAM" id="SignalP"/>
    </source>
</evidence>
<comment type="caution">
    <text evidence="4">The sequence shown here is derived from an EMBL/GenBank/DDBJ whole genome shotgun (WGS) entry which is preliminary data.</text>
</comment>
<evidence type="ECO:0000313" key="6">
    <source>
        <dbReference type="Proteomes" id="UP000434957"/>
    </source>
</evidence>
<evidence type="ECO:0000313" key="4">
    <source>
        <dbReference type="EMBL" id="KAE9341121.1"/>
    </source>
</evidence>
<keyword evidence="6" id="KW-1185">Reference proteome</keyword>
<sequence length="65" mass="7348">MRSCWCSLTAFSATFASVPIQRRTVPPKGRFATMCTCICRLKLPQDLLIAYWYNATSTKSIQTLV</sequence>
<evidence type="ECO:0008006" key="8">
    <source>
        <dbReference type="Google" id="ProtNLM"/>
    </source>
</evidence>
<keyword evidence="1" id="KW-0732">Signal</keyword>
<dbReference type="Proteomes" id="UP000435112">
    <property type="component" value="Unassembled WGS sequence"/>
</dbReference>
<dbReference type="Proteomes" id="UP000434957">
    <property type="component" value="Unassembled WGS sequence"/>
</dbReference>
<organism evidence="4 6">
    <name type="scientific">Phytophthora rubi</name>
    <dbReference type="NCBI Taxonomy" id="129364"/>
    <lineage>
        <taxon>Eukaryota</taxon>
        <taxon>Sar</taxon>
        <taxon>Stramenopiles</taxon>
        <taxon>Oomycota</taxon>
        <taxon>Peronosporomycetes</taxon>
        <taxon>Peronosporales</taxon>
        <taxon>Peronosporaceae</taxon>
        <taxon>Phytophthora</taxon>
    </lineage>
</organism>
<name>A0A6A4FEV6_9STRA</name>
<dbReference type="AlphaFoldDB" id="A0A6A4FEV6"/>
<reference evidence="4 6" key="1">
    <citation type="submission" date="2018-08" db="EMBL/GenBank/DDBJ databases">
        <title>Genomic investigation of the strawberry pathogen Phytophthora fragariae indicates pathogenicity is determined by transcriptional variation in three key races.</title>
        <authorList>
            <person name="Adams T.M."/>
            <person name="Armitage A.D."/>
            <person name="Sobczyk M.K."/>
            <person name="Bates H.J."/>
            <person name="Dunwell J.M."/>
            <person name="Nellist C.F."/>
            <person name="Harrison R.J."/>
        </authorList>
    </citation>
    <scope>NUCLEOTIDE SEQUENCE [LARGE SCALE GENOMIC DNA]</scope>
    <source>
        <strain evidence="3 5">SCRP249</strain>
        <strain evidence="2 7">SCRP324</strain>
        <strain evidence="4 6">SCRP333</strain>
    </source>
</reference>
<feature type="chain" id="PRO_5036381360" description="Secreted protein" evidence="1">
    <location>
        <begin position="17"/>
        <end position="65"/>
    </location>
</feature>
<evidence type="ECO:0000313" key="7">
    <source>
        <dbReference type="Proteomes" id="UP000435112"/>
    </source>
</evidence>
<gene>
    <name evidence="3" type="ORF">PR001_g9641</name>
    <name evidence="2" type="ORF">PR002_g22049</name>
    <name evidence="4" type="ORF">PR003_g10149</name>
</gene>
<feature type="signal peptide" evidence="1">
    <location>
        <begin position="1"/>
        <end position="16"/>
    </location>
</feature>
<proteinExistence type="predicted"/>
<accession>A0A6A4FEV6</accession>
<dbReference type="EMBL" id="QXFV01000540">
    <property type="protein sequence ID" value="KAE9034679.1"/>
    <property type="molecule type" value="Genomic_DNA"/>
</dbReference>
<dbReference type="Proteomes" id="UP000429607">
    <property type="component" value="Unassembled WGS sequence"/>
</dbReference>
<dbReference type="EMBL" id="QXFU01002314">
    <property type="protein sequence ID" value="KAE8987438.1"/>
    <property type="molecule type" value="Genomic_DNA"/>
</dbReference>